<dbReference type="SUPFAM" id="SSF56529">
    <property type="entry name" value="FAH"/>
    <property type="match status" value="1"/>
</dbReference>
<evidence type="ECO:0000313" key="1">
    <source>
        <dbReference type="EMBL" id="QKV52190.1"/>
    </source>
</evidence>
<dbReference type="AlphaFoldDB" id="A0A6N1X367"/>
<keyword evidence="2" id="KW-1185">Reference proteome</keyword>
<name>A0A6N1X367_9BURK</name>
<dbReference type="EMBL" id="CP054840">
    <property type="protein sequence ID" value="QKV52190.1"/>
    <property type="molecule type" value="Genomic_DNA"/>
</dbReference>
<organism evidence="1 2">
    <name type="scientific">Comamonas antarctica</name>
    <dbReference type="NCBI Taxonomy" id="2743470"/>
    <lineage>
        <taxon>Bacteria</taxon>
        <taxon>Pseudomonadati</taxon>
        <taxon>Pseudomonadota</taxon>
        <taxon>Betaproteobacteria</taxon>
        <taxon>Burkholderiales</taxon>
        <taxon>Comamonadaceae</taxon>
        <taxon>Comamonas</taxon>
    </lineage>
</organism>
<dbReference type="RefSeq" id="WP_175503091.1">
    <property type="nucleotide sequence ID" value="NZ_CAURQT010000001.1"/>
</dbReference>
<dbReference type="Proteomes" id="UP000509579">
    <property type="component" value="Chromosome"/>
</dbReference>
<dbReference type="InterPro" id="IPR036663">
    <property type="entry name" value="Fumarylacetoacetase_C_sf"/>
</dbReference>
<dbReference type="Pfam" id="PF11010">
    <property type="entry name" value="DUF2848"/>
    <property type="match status" value="1"/>
</dbReference>
<reference evidence="1 2" key="1">
    <citation type="submission" date="2020-06" db="EMBL/GenBank/DDBJ databases">
        <title>Acidovorax antarctica sp. nov., isolated from Corinth ice sheet soil, Antarctic Fields Peninsula.</title>
        <authorList>
            <person name="Xu Q."/>
            <person name="Peng F."/>
        </authorList>
    </citation>
    <scope>NUCLEOTIDE SEQUENCE [LARGE SCALE GENOMIC DNA]</scope>
    <source>
        <strain evidence="1 2">16-35-5</strain>
    </source>
</reference>
<accession>A0A6N1X367</accession>
<protein>
    <submittedName>
        <fullName evidence="1">DUF2848 domain-containing protein</fullName>
    </submittedName>
</protein>
<evidence type="ECO:0000313" key="2">
    <source>
        <dbReference type="Proteomes" id="UP000509579"/>
    </source>
</evidence>
<proteinExistence type="predicted"/>
<gene>
    <name evidence="1" type="ORF">HUK68_04340</name>
</gene>
<dbReference type="InterPro" id="IPR021269">
    <property type="entry name" value="DUF2848"/>
</dbReference>
<dbReference type="KEGG" id="aant:HUK68_04340"/>
<sequence>MKAIFNIESQGQTRSVEVPLQQLIVAGWAGRDLAAIEHHIEELAELGVPRPSSVPLYYRIGQNQFTQEAVVQVVGPHSSGEIEALVFQAEGQLCISIASDHTDRKLEAHSVALSKQVCAKPAARDAWLYADVANHIDELVLRSWIVEDGERKPYQDGPMATLRTPEDLIAGYLASTGAATFAEGSVMTCGTVGAIGGIRPSNVFEMELHDPVLQRSLRHRYEVQVLPEVA</sequence>
<dbReference type="GO" id="GO:0003824">
    <property type="term" value="F:catalytic activity"/>
    <property type="evidence" value="ECO:0007669"/>
    <property type="project" value="InterPro"/>
</dbReference>